<name>A0A7K0BYJ1_9ACTN</name>
<proteinExistence type="predicted"/>
<protein>
    <submittedName>
        <fullName evidence="1">Uncharacterized protein</fullName>
    </submittedName>
</protein>
<comment type="caution">
    <text evidence="1">The sequence shown here is derived from an EMBL/GenBank/DDBJ whole genome shotgun (WGS) entry which is preliminary data.</text>
</comment>
<keyword evidence="2" id="KW-1185">Reference proteome</keyword>
<dbReference type="RefSeq" id="WP_153535399.1">
    <property type="nucleotide sequence ID" value="NZ_WEGH01000003.1"/>
</dbReference>
<dbReference type="EMBL" id="WEGH01000003">
    <property type="protein sequence ID" value="MQY06250.1"/>
    <property type="molecule type" value="Genomic_DNA"/>
</dbReference>
<evidence type="ECO:0000313" key="1">
    <source>
        <dbReference type="EMBL" id="MQY06250.1"/>
    </source>
</evidence>
<dbReference type="Proteomes" id="UP000487268">
    <property type="component" value="Unassembled WGS sequence"/>
</dbReference>
<dbReference type="AlphaFoldDB" id="A0A7K0BYJ1"/>
<reference evidence="1 2" key="1">
    <citation type="submission" date="2019-10" db="EMBL/GenBank/DDBJ databases">
        <title>Actinomadura rubteroloni sp. nov. and Actinomadura macrotermitis sp. nov., isolated from the gut of fungus growing-termite Macrotermes natalensis.</title>
        <authorList>
            <person name="Benndorf R."/>
            <person name="Martin K."/>
            <person name="Kuefner M."/>
            <person name="De Beer W."/>
            <person name="Kaster A.-K."/>
            <person name="Vollmers J."/>
            <person name="Poulsen M."/>
            <person name="Beemelmanns C."/>
        </authorList>
    </citation>
    <scope>NUCLEOTIDE SEQUENCE [LARGE SCALE GENOMIC DNA]</scope>
    <source>
        <strain evidence="1 2">RB68</strain>
    </source>
</reference>
<organism evidence="1 2">
    <name type="scientific">Actinomadura macrotermitis</name>
    <dbReference type="NCBI Taxonomy" id="2585200"/>
    <lineage>
        <taxon>Bacteria</taxon>
        <taxon>Bacillati</taxon>
        <taxon>Actinomycetota</taxon>
        <taxon>Actinomycetes</taxon>
        <taxon>Streptosporangiales</taxon>
        <taxon>Thermomonosporaceae</taxon>
        <taxon>Actinomadura</taxon>
    </lineage>
</organism>
<sequence>METMKYSDLAKQGRLPCCVIKVGSRYRVPTAELLALLGASLPAGGVSPER</sequence>
<gene>
    <name evidence="1" type="ORF">ACRB68_43380</name>
</gene>
<accession>A0A7K0BYJ1</accession>
<evidence type="ECO:0000313" key="2">
    <source>
        <dbReference type="Proteomes" id="UP000487268"/>
    </source>
</evidence>